<proteinExistence type="predicted"/>
<dbReference type="STRING" id="200361.A0A453FGI9"/>
<evidence type="ECO:0000256" key="1">
    <source>
        <dbReference type="ARBA" id="ARBA00022723"/>
    </source>
</evidence>
<dbReference type="Gramene" id="AET3Gv20670600.2">
    <property type="protein sequence ID" value="AET3Gv20670600.2"/>
    <property type="gene ID" value="AET3Gv20670600"/>
</dbReference>
<dbReference type="Proteomes" id="UP000015105">
    <property type="component" value="Chromosome 3D"/>
</dbReference>
<accession>A0A453FGI9</accession>
<keyword evidence="4" id="KW-0812">Transmembrane</keyword>
<keyword evidence="2" id="KW-0863">Zinc-finger</keyword>
<evidence type="ECO:0000256" key="4">
    <source>
        <dbReference type="SAM" id="Phobius"/>
    </source>
</evidence>
<evidence type="ECO:0000313" key="6">
    <source>
        <dbReference type="EnsemblPlants" id="AET3Gv20670600.2"/>
    </source>
</evidence>
<keyword evidence="4" id="KW-1133">Transmembrane helix</keyword>
<keyword evidence="3" id="KW-0862">Zinc</keyword>
<dbReference type="GO" id="GO:0008270">
    <property type="term" value="F:zinc ion binding"/>
    <property type="evidence" value="ECO:0007669"/>
    <property type="project" value="UniProtKB-KW"/>
</dbReference>
<feature type="domain" description="RING-CH-type" evidence="5">
    <location>
        <begin position="67"/>
        <end position="133"/>
    </location>
</feature>
<protein>
    <recommendedName>
        <fullName evidence="5">RING-CH-type domain-containing protein</fullName>
    </recommendedName>
</protein>
<organism evidence="6 7">
    <name type="scientific">Aegilops tauschii subsp. strangulata</name>
    <name type="common">Goatgrass</name>
    <dbReference type="NCBI Taxonomy" id="200361"/>
    <lineage>
        <taxon>Eukaryota</taxon>
        <taxon>Viridiplantae</taxon>
        <taxon>Streptophyta</taxon>
        <taxon>Embryophyta</taxon>
        <taxon>Tracheophyta</taxon>
        <taxon>Spermatophyta</taxon>
        <taxon>Magnoliopsida</taxon>
        <taxon>Liliopsida</taxon>
        <taxon>Poales</taxon>
        <taxon>Poaceae</taxon>
        <taxon>BOP clade</taxon>
        <taxon>Pooideae</taxon>
        <taxon>Triticodae</taxon>
        <taxon>Triticeae</taxon>
        <taxon>Triticinae</taxon>
        <taxon>Aegilops</taxon>
    </lineage>
</organism>
<dbReference type="InterPro" id="IPR011016">
    <property type="entry name" value="Znf_RING-CH"/>
</dbReference>
<reference evidence="6" key="3">
    <citation type="journal article" date="2017" name="Nature">
        <title>Genome sequence of the progenitor of the wheat D genome Aegilops tauschii.</title>
        <authorList>
            <person name="Luo M.C."/>
            <person name="Gu Y.Q."/>
            <person name="Puiu D."/>
            <person name="Wang H."/>
            <person name="Twardziok S.O."/>
            <person name="Deal K.R."/>
            <person name="Huo N."/>
            <person name="Zhu T."/>
            <person name="Wang L."/>
            <person name="Wang Y."/>
            <person name="McGuire P.E."/>
            <person name="Liu S."/>
            <person name="Long H."/>
            <person name="Ramasamy R.K."/>
            <person name="Rodriguez J.C."/>
            <person name="Van S.L."/>
            <person name="Yuan L."/>
            <person name="Wang Z."/>
            <person name="Xia Z."/>
            <person name="Xiao L."/>
            <person name="Anderson O.D."/>
            <person name="Ouyang S."/>
            <person name="Liang Y."/>
            <person name="Zimin A.V."/>
            <person name="Pertea G."/>
            <person name="Qi P."/>
            <person name="Bennetzen J.L."/>
            <person name="Dai X."/>
            <person name="Dawson M.W."/>
            <person name="Muller H.G."/>
            <person name="Kugler K."/>
            <person name="Rivarola-Duarte L."/>
            <person name="Spannagl M."/>
            <person name="Mayer K.F.X."/>
            <person name="Lu F.H."/>
            <person name="Bevan M.W."/>
            <person name="Leroy P."/>
            <person name="Li P."/>
            <person name="You F.M."/>
            <person name="Sun Q."/>
            <person name="Liu Z."/>
            <person name="Lyons E."/>
            <person name="Wicker T."/>
            <person name="Salzberg S.L."/>
            <person name="Devos K.M."/>
            <person name="Dvorak J."/>
        </authorList>
    </citation>
    <scope>NUCLEOTIDE SEQUENCE [LARGE SCALE GENOMIC DNA]</scope>
    <source>
        <strain evidence="6">cv. AL8/78</strain>
    </source>
</reference>
<keyword evidence="4" id="KW-0472">Membrane</keyword>
<evidence type="ECO:0000256" key="3">
    <source>
        <dbReference type="ARBA" id="ARBA00022833"/>
    </source>
</evidence>
<reference evidence="7" key="2">
    <citation type="journal article" date="2017" name="Nat. Plants">
        <title>The Aegilops tauschii genome reveals multiple impacts of transposons.</title>
        <authorList>
            <person name="Zhao G."/>
            <person name="Zou C."/>
            <person name="Li K."/>
            <person name="Wang K."/>
            <person name="Li T."/>
            <person name="Gao L."/>
            <person name="Zhang X."/>
            <person name="Wang H."/>
            <person name="Yang Z."/>
            <person name="Liu X."/>
            <person name="Jiang W."/>
            <person name="Mao L."/>
            <person name="Kong X."/>
            <person name="Jiao Y."/>
            <person name="Jia J."/>
        </authorList>
    </citation>
    <scope>NUCLEOTIDE SEQUENCE [LARGE SCALE GENOMIC DNA]</scope>
    <source>
        <strain evidence="7">cv. AL8/78</strain>
    </source>
</reference>
<evidence type="ECO:0000256" key="2">
    <source>
        <dbReference type="ARBA" id="ARBA00022771"/>
    </source>
</evidence>
<reference evidence="7" key="1">
    <citation type="journal article" date="2014" name="Science">
        <title>Ancient hybridizations among the ancestral genomes of bread wheat.</title>
        <authorList>
            <consortium name="International Wheat Genome Sequencing Consortium,"/>
            <person name="Marcussen T."/>
            <person name="Sandve S.R."/>
            <person name="Heier L."/>
            <person name="Spannagl M."/>
            <person name="Pfeifer M."/>
            <person name="Jakobsen K.S."/>
            <person name="Wulff B.B."/>
            <person name="Steuernagel B."/>
            <person name="Mayer K.F."/>
            <person name="Olsen O.A."/>
        </authorList>
    </citation>
    <scope>NUCLEOTIDE SEQUENCE [LARGE SCALE GENOMIC DNA]</scope>
    <source>
        <strain evidence="7">cv. AL8/78</strain>
    </source>
</reference>
<dbReference type="InterPro" id="IPR013083">
    <property type="entry name" value="Znf_RING/FYVE/PHD"/>
</dbReference>
<dbReference type="SUPFAM" id="SSF57850">
    <property type="entry name" value="RING/U-box"/>
    <property type="match status" value="1"/>
</dbReference>
<dbReference type="PANTHER" id="PTHR46214">
    <property type="entry name" value="ZINC FINGER, RING-CH-TYPE"/>
    <property type="match status" value="1"/>
</dbReference>
<dbReference type="PANTHER" id="PTHR46214:SF8">
    <property type="entry name" value="RING_FYVE_PHD ZINC FINGER SUPERFAMILY PROTEIN"/>
    <property type="match status" value="1"/>
</dbReference>
<dbReference type="Gene3D" id="3.30.40.10">
    <property type="entry name" value="Zinc/RING finger domain, C3HC4 (zinc finger)"/>
    <property type="match status" value="1"/>
</dbReference>
<dbReference type="PROSITE" id="PS51292">
    <property type="entry name" value="ZF_RING_CH"/>
    <property type="match status" value="1"/>
</dbReference>
<dbReference type="AlphaFoldDB" id="A0A453FGI9"/>
<evidence type="ECO:0000259" key="5">
    <source>
        <dbReference type="PROSITE" id="PS51292"/>
    </source>
</evidence>
<dbReference type="EnsemblPlants" id="AET3Gv20670600.2">
    <property type="protein sequence ID" value="AET3Gv20670600.2"/>
    <property type="gene ID" value="AET3Gv20670600"/>
</dbReference>
<reference evidence="6" key="4">
    <citation type="submission" date="2019-03" db="UniProtKB">
        <authorList>
            <consortium name="EnsemblPlants"/>
        </authorList>
    </citation>
    <scope>IDENTIFICATION</scope>
</reference>
<evidence type="ECO:0000313" key="7">
    <source>
        <dbReference type="Proteomes" id="UP000015105"/>
    </source>
</evidence>
<dbReference type="SMART" id="SM00744">
    <property type="entry name" value="RINGv"/>
    <property type="match status" value="1"/>
</dbReference>
<dbReference type="Pfam" id="PF12906">
    <property type="entry name" value="RINGv"/>
    <property type="match status" value="1"/>
</dbReference>
<keyword evidence="7" id="KW-1185">Reference proteome</keyword>
<feature type="transmembrane region" description="Helical" evidence="4">
    <location>
        <begin position="169"/>
        <end position="187"/>
    </location>
</feature>
<sequence length="192" mass="20642">PAAAPATDRFTPRAMRRDAAVAPAAVVTSPQIAAGGTEMGNAEAVAIEVDSAPAPASAAIDIDLEAGGASHGVACRICHLSPEGGDGPGSEVIRLACCCKEELGHAHRQCAEAWFRIKGDRRCEICGSEAKNITGLEVKKFMEEWHGRRMATTGAMVERESTCWRRQPFCNFLLACLLIAFMLPWFFRVNIL</sequence>
<reference evidence="6" key="5">
    <citation type="journal article" date="2021" name="G3 (Bethesda)">
        <title>Aegilops tauschii genome assembly Aet v5.0 features greater sequence contiguity and improved annotation.</title>
        <authorList>
            <person name="Wang L."/>
            <person name="Zhu T."/>
            <person name="Rodriguez J.C."/>
            <person name="Deal K.R."/>
            <person name="Dubcovsky J."/>
            <person name="McGuire P.E."/>
            <person name="Lux T."/>
            <person name="Spannagl M."/>
            <person name="Mayer K.F.X."/>
            <person name="Baldrich P."/>
            <person name="Meyers B.C."/>
            <person name="Huo N."/>
            <person name="Gu Y.Q."/>
            <person name="Zhou H."/>
            <person name="Devos K.M."/>
            <person name="Bennetzen J.L."/>
            <person name="Unver T."/>
            <person name="Budak H."/>
            <person name="Gulick P.J."/>
            <person name="Galiba G."/>
            <person name="Kalapos B."/>
            <person name="Nelson D.R."/>
            <person name="Li P."/>
            <person name="You F.M."/>
            <person name="Luo M.C."/>
            <person name="Dvorak J."/>
        </authorList>
    </citation>
    <scope>NUCLEOTIDE SEQUENCE [LARGE SCALE GENOMIC DNA]</scope>
    <source>
        <strain evidence="6">cv. AL8/78</strain>
    </source>
</reference>
<name>A0A453FGI9_AEGTS</name>
<keyword evidence="1" id="KW-0479">Metal-binding</keyword>